<dbReference type="InterPro" id="IPR001948">
    <property type="entry name" value="Peptidase_M18"/>
</dbReference>
<keyword evidence="7 9" id="KW-0862">Zinc</keyword>
<protein>
    <recommendedName>
        <fullName evidence="10">M18 family aminopeptidase</fullName>
        <ecNumber evidence="10">3.4.11.-</ecNumber>
    </recommendedName>
</protein>
<reference evidence="11" key="1">
    <citation type="journal article" date="2020" name="mSystems">
        <title>Genome- and Community-Level Interaction Insights into Carbon Utilization and Element Cycling Functions of Hydrothermarchaeota in Hydrothermal Sediment.</title>
        <authorList>
            <person name="Zhou Z."/>
            <person name="Liu Y."/>
            <person name="Xu W."/>
            <person name="Pan J."/>
            <person name="Luo Z.H."/>
            <person name="Li M."/>
        </authorList>
    </citation>
    <scope>NUCLEOTIDE SEQUENCE [LARGE SCALE GENOMIC DNA]</scope>
    <source>
        <strain evidence="11">SpSt-780</strain>
    </source>
</reference>
<dbReference type="EC" id="3.4.11.-" evidence="10"/>
<dbReference type="PANTHER" id="PTHR28570">
    <property type="entry name" value="ASPARTYL AMINOPEPTIDASE"/>
    <property type="match status" value="1"/>
</dbReference>
<name>A0A7C4YEX3_UNCW3</name>
<dbReference type="Gene3D" id="2.30.250.10">
    <property type="entry name" value="Aminopeptidase i, Domain 2"/>
    <property type="match status" value="1"/>
</dbReference>
<evidence type="ECO:0000313" key="11">
    <source>
        <dbReference type="EMBL" id="HGW91145.1"/>
    </source>
</evidence>
<dbReference type="PRINTS" id="PR00932">
    <property type="entry name" value="AMINO1PTASE"/>
</dbReference>
<dbReference type="EMBL" id="DTHG01000014">
    <property type="protein sequence ID" value="HGW91145.1"/>
    <property type="molecule type" value="Genomic_DNA"/>
</dbReference>
<dbReference type="GO" id="GO:0004177">
    <property type="term" value="F:aminopeptidase activity"/>
    <property type="evidence" value="ECO:0007669"/>
    <property type="project" value="UniProtKB-KW"/>
</dbReference>
<evidence type="ECO:0000256" key="4">
    <source>
        <dbReference type="ARBA" id="ARBA00022670"/>
    </source>
</evidence>
<organism evidence="11">
    <name type="scientific">candidate division WOR-3 bacterium</name>
    <dbReference type="NCBI Taxonomy" id="2052148"/>
    <lineage>
        <taxon>Bacteria</taxon>
        <taxon>Bacteria division WOR-3</taxon>
    </lineage>
</organism>
<dbReference type="AlphaFoldDB" id="A0A7C4YEX3"/>
<evidence type="ECO:0000256" key="10">
    <source>
        <dbReference type="RuleBase" id="RU004387"/>
    </source>
</evidence>
<comment type="caution">
    <text evidence="11">The sequence shown here is derived from an EMBL/GenBank/DDBJ whole genome shotgun (WGS) entry which is preliminary data.</text>
</comment>
<dbReference type="GO" id="GO:0005737">
    <property type="term" value="C:cytoplasm"/>
    <property type="evidence" value="ECO:0007669"/>
    <property type="project" value="UniProtKB-ARBA"/>
</dbReference>
<dbReference type="GO" id="GO:0008237">
    <property type="term" value="F:metallopeptidase activity"/>
    <property type="evidence" value="ECO:0007669"/>
    <property type="project" value="UniProtKB-KW"/>
</dbReference>
<evidence type="ECO:0000256" key="1">
    <source>
        <dbReference type="ARBA" id="ARBA00001947"/>
    </source>
</evidence>
<evidence type="ECO:0000256" key="9">
    <source>
        <dbReference type="RuleBase" id="RU004386"/>
    </source>
</evidence>
<dbReference type="NCBIfam" id="NF002600">
    <property type="entry name" value="PRK02256.1"/>
    <property type="match status" value="1"/>
</dbReference>
<evidence type="ECO:0000256" key="2">
    <source>
        <dbReference type="ARBA" id="ARBA00008290"/>
    </source>
</evidence>
<dbReference type="Pfam" id="PF02127">
    <property type="entry name" value="Peptidase_M18"/>
    <property type="match status" value="1"/>
</dbReference>
<dbReference type="InterPro" id="IPR023358">
    <property type="entry name" value="Peptidase_M18_dom2"/>
</dbReference>
<gene>
    <name evidence="11" type="ORF">ENV67_01210</name>
</gene>
<dbReference type="SUPFAM" id="SSF53187">
    <property type="entry name" value="Zn-dependent exopeptidases"/>
    <property type="match status" value="1"/>
</dbReference>
<evidence type="ECO:0000256" key="3">
    <source>
        <dbReference type="ARBA" id="ARBA00022438"/>
    </source>
</evidence>
<sequence length="434" mass="48860">MSKNVWEGLSEKEKQEVEKFVSDYRGFIDRCKTERLVAKEAEELARKWDIPYILFRKKTIAMFKPYGNPVKDGINIIVAHSDAPRIDLKPRPVTEENEFALFKTRYYGGIKKYQWLSLPLSLYGFVYKDGNEIYVKEDDITFVIPDLEPHLSRKYDDKKINEYIEAEKLMPIVGSIPSKAKEERLKKGVLEYLKKKYGIEEDDLVSSEFELVPAINSMEIGVDKGLIGAYGQDDRVCCYTGLRALLGMGSQKRTSLLILYDKEEIGSVGNTGAQSKIVEDAVIDILDKLGIETSYKNIRKTLSNSRCLSADVNAGLNPLFPETLDHKNAARLGYGAVITKYTGHYGKGGTNDANPEFISEVVKTFNENNVHWQTGELGKADEGGGGTVARFLAYFGIETVDCGVPLLSMHSPFEISSKVDIYEAYKGYRAFFES</sequence>
<evidence type="ECO:0000256" key="6">
    <source>
        <dbReference type="ARBA" id="ARBA00022801"/>
    </source>
</evidence>
<keyword evidence="4 9" id="KW-0645">Protease</keyword>
<dbReference type="Gene3D" id="3.40.630.10">
    <property type="entry name" value="Zn peptidases"/>
    <property type="match status" value="1"/>
</dbReference>
<keyword evidence="8 9" id="KW-0482">Metalloprotease</keyword>
<keyword evidence="5 9" id="KW-0479">Metal-binding</keyword>
<comment type="cofactor">
    <cofactor evidence="1 10">
        <name>Zn(2+)</name>
        <dbReference type="ChEBI" id="CHEBI:29105"/>
    </cofactor>
</comment>
<accession>A0A7C4YEX3</accession>
<dbReference type="PANTHER" id="PTHR28570:SF2">
    <property type="entry name" value="M18 FAMILY AMINOPEPTIDASE 1-RELATED"/>
    <property type="match status" value="1"/>
</dbReference>
<dbReference type="GO" id="GO:0006508">
    <property type="term" value="P:proteolysis"/>
    <property type="evidence" value="ECO:0007669"/>
    <property type="project" value="UniProtKB-KW"/>
</dbReference>
<dbReference type="GO" id="GO:0008270">
    <property type="term" value="F:zinc ion binding"/>
    <property type="evidence" value="ECO:0007669"/>
    <property type="project" value="InterPro"/>
</dbReference>
<keyword evidence="3 9" id="KW-0031">Aminopeptidase</keyword>
<dbReference type="SUPFAM" id="SSF101821">
    <property type="entry name" value="Aminopeptidase/glucanase lid domain"/>
    <property type="match status" value="1"/>
</dbReference>
<proteinExistence type="inferred from homology"/>
<comment type="similarity">
    <text evidence="2 9">Belongs to the peptidase M18 family.</text>
</comment>
<evidence type="ECO:0000256" key="7">
    <source>
        <dbReference type="ARBA" id="ARBA00022833"/>
    </source>
</evidence>
<evidence type="ECO:0000256" key="5">
    <source>
        <dbReference type="ARBA" id="ARBA00022723"/>
    </source>
</evidence>
<evidence type="ECO:0000256" key="8">
    <source>
        <dbReference type="ARBA" id="ARBA00023049"/>
    </source>
</evidence>
<keyword evidence="6 9" id="KW-0378">Hydrolase</keyword>